<dbReference type="AlphaFoldDB" id="A0A8H7UEC8"/>
<dbReference type="CDD" id="cd18432">
    <property type="entry name" value="BRCT_PAXIP1_rpt6_like"/>
    <property type="match status" value="1"/>
</dbReference>
<dbReference type="SMART" id="SM00292">
    <property type="entry name" value="BRCT"/>
    <property type="match status" value="6"/>
</dbReference>
<dbReference type="Gene3D" id="3.40.50.10190">
    <property type="entry name" value="BRCT domain"/>
    <property type="match status" value="5"/>
</dbReference>
<dbReference type="GO" id="GO:0006302">
    <property type="term" value="P:double-strand break repair"/>
    <property type="evidence" value="ECO:0007669"/>
    <property type="project" value="TreeGrafter"/>
</dbReference>
<organism evidence="3 4">
    <name type="scientific">Mortierella isabellina</name>
    <name type="common">Filamentous fungus</name>
    <name type="synonym">Umbelopsis isabellina</name>
    <dbReference type="NCBI Taxonomy" id="91625"/>
    <lineage>
        <taxon>Eukaryota</taxon>
        <taxon>Fungi</taxon>
        <taxon>Fungi incertae sedis</taxon>
        <taxon>Mucoromycota</taxon>
        <taxon>Mucoromycotina</taxon>
        <taxon>Umbelopsidomycetes</taxon>
        <taxon>Umbelopsidales</taxon>
        <taxon>Umbelopsidaceae</taxon>
        <taxon>Umbelopsis</taxon>
    </lineage>
</organism>
<evidence type="ECO:0000313" key="3">
    <source>
        <dbReference type="EMBL" id="KAG2176334.1"/>
    </source>
</evidence>
<feature type="domain" description="BRCT" evidence="2">
    <location>
        <begin position="18"/>
        <end position="123"/>
    </location>
</feature>
<protein>
    <recommendedName>
        <fullName evidence="2">BRCT domain-containing protein</fullName>
    </recommendedName>
</protein>
<proteinExistence type="predicted"/>
<feature type="region of interest" description="Disordered" evidence="1">
    <location>
        <begin position="551"/>
        <end position="651"/>
    </location>
</feature>
<feature type="domain" description="BRCT" evidence="2">
    <location>
        <begin position="365"/>
        <end position="442"/>
    </location>
</feature>
<feature type="domain" description="BRCT" evidence="2">
    <location>
        <begin position="124"/>
        <end position="215"/>
    </location>
</feature>
<dbReference type="InterPro" id="IPR001357">
    <property type="entry name" value="BRCT_dom"/>
</dbReference>
<dbReference type="Pfam" id="PF16589">
    <property type="entry name" value="BRCT_2"/>
    <property type="match status" value="1"/>
</dbReference>
<dbReference type="Pfam" id="PF16770">
    <property type="entry name" value="RTT107_BRCT_5"/>
    <property type="match status" value="1"/>
</dbReference>
<dbReference type="Proteomes" id="UP000654370">
    <property type="component" value="Unassembled WGS sequence"/>
</dbReference>
<dbReference type="Pfam" id="PF00533">
    <property type="entry name" value="BRCT"/>
    <property type="match status" value="1"/>
</dbReference>
<feature type="domain" description="BRCT" evidence="2">
    <location>
        <begin position="674"/>
        <end position="738"/>
    </location>
</feature>
<gene>
    <name evidence="3" type="ORF">INT43_005568</name>
</gene>
<evidence type="ECO:0000313" key="4">
    <source>
        <dbReference type="Proteomes" id="UP000654370"/>
    </source>
</evidence>
<feature type="compositionally biased region" description="Polar residues" evidence="1">
    <location>
        <begin position="629"/>
        <end position="639"/>
    </location>
</feature>
<dbReference type="PANTHER" id="PTHR47667">
    <property type="entry name" value="REGULATOR OF TY1 TRANSPOSITION PROTEIN 107"/>
    <property type="match status" value="1"/>
</dbReference>
<name>A0A8H7UEC8_MORIS</name>
<dbReference type="InterPro" id="IPR036420">
    <property type="entry name" value="BRCT_dom_sf"/>
</dbReference>
<dbReference type="InterPro" id="IPR053036">
    <property type="entry name" value="CellCycle_DNARepair_Reg"/>
</dbReference>
<feature type="compositionally biased region" description="Polar residues" evidence="1">
    <location>
        <begin position="589"/>
        <end position="598"/>
    </location>
</feature>
<dbReference type="GO" id="GO:0035361">
    <property type="term" value="C:Cul8-RING ubiquitin ligase complex"/>
    <property type="evidence" value="ECO:0007669"/>
    <property type="project" value="TreeGrafter"/>
</dbReference>
<dbReference type="SUPFAM" id="SSF52113">
    <property type="entry name" value="BRCT domain"/>
    <property type="match status" value="3"/>
</dbReference>
<evidence type="ECO:0000259" key="2">
    <source>
        <dbReference type="PROSITE" id="PS50172"/>
    </source>
</evidence>
<dbReference type="PANTHER" id="PTHR47667:SF1">
    <property type="entry name" value="REGULATOR OF TY1 TRANSPOSITION PROTEIN 107"/>
    <property type="match status" value="1"/>
</dbReference>
<dbReference type="Pfam" id="PF12738">
    <property type="entry name" value="PTCB-BRCT"/>
    <property type="match status" value="2"/>
</dbReference>
<reference evidence="3" key="1">
    <citation type="submission" date="2020-12" db="EMBL/GenBank/DDBJ databases">
        <title>Metabolic potential, ecology and presence of endohyphal bacteria is reflected in genomic diversity of Mucoromycotina.</title>
        <authorList>
            <person name="Muszewska A."/>
            <person name="Okrasinska A."/>
            <person name="Steczkiewicz K."/>
            <person name="Drgas O."/>
            <person name="Orlowska M."/>
            <person name="Perlinska-Lenart U."/>
            <person name="Aleksandrzak-Piekarczyk T."/>
            <person name="Szatraj K."/>
            <person name="Zielenkiewicz U."/>
            <person name="Pilsyk S."/>
            <person name="Malc E."/>
            <person name="Mieczkowski P."/>
            <person name="Kruszewska J.S."/>
            <person name="Biernat P."/>
            <person name="Pawlowska J."/>
        </authorList>
    </citation>
    <scope>NUCLEOTIDE SEQUENCE</scope>
    <source>
        <strain evidence="3">WA0000067209</strain>
    </source>
</reference>
<dbReference type="CDD" id="cd17743">
    <property type="entry name" value="BRCT_BRC1_like_rpt5"/>
    <property type="match status" value="1"/>
</dbReference>
<accession>A0A8H7UEC8</accession>
<dbReference type="EMBL" id="JAEPQZ010000010">
    <property type="protein sequence ID" value="KAG2176334.1"/>
    <property type="molecule type" value="Genomic_DNA"/>
</dbReference>
<comment type="caution">
    <text evidence="3">The sequence shown here is derived from an EMBL/GenBank/DDBJ whole genome shotgun (WGS) entry which is preliminary data.</text>
</comment>
<dbReference type="GO" id="GO:1990683">
    <property type="term" value="P:DNA double-strand break attachment to nuclear envelope"/>
    <property type="evidence" value="ECO:0007669"/>
    <property type="project" value="TreeGrafter"/>
</dbReference>
<dbReference type="PROSITE" id="PS50172">
    <property type="entry name" value="BRCT"/>
    <property type="match status" value="4"/>
</dbReference>
<feature type="compositionally biased region" description="Polar residues" evidence="1">
    <location>
        <begin position="564"/>
        <end position="576"/>
    </location>
</feature>
<dbReference type="OrthoDB" id="342264at2759"/>
<dbReference type="GO" id="GO:0005634">
    <property type="term" value="C:nucleus"/>
    <property type="evidence" value="ECO:0007669"/>
    <property type="project" value="TreeGrafter"/>
</dbReference>
<keyword evidence="4" id="KW-1185">Reference proteome</keyword>
<evidence type="ECO:0000256" key="1">
    <source>
        <dbReference type="SAM" id="MobiDB-lite"/>
    </source>
</evidence>
<sequence length="873" mass="97839">MAMERAQSFIGRARGDPSDKLLFEGVKYYLGPLLDRNLQHSTKQLEQLLSRNGAKSAVEVSNGDTDMSPLPFEASTTTHILANDTNFEGYNDALQNNVAVVTPQWVHAAIRNGHVHRPRFYSPDPAKFLSGLVVCTSGLTKHDREVVLGGAVAFGADYRNDLTVDVTHLITMAAEGKKYETIIEKAEIGIKAVLPQWLYDCVKFQRKIDEAEYLFPEPKLFERRINATEDEENRPTPLPKSTSAKGYIHPYPLNEDVLSSCAPTSPFMKDMRIYINIDTDISDAMRSVLEECVNAAGAHLLDKEVTYSSEDVDIYIGRWRSGEEYKQASVDGKIVGSIWWLSNTLARNRIESPTRSLLDYPLPKSGITEMQNMVITITNYSGVPRDYVRRLIHALGATYTPNLTEDNTHVITSSQHGQKYLAGKQWNLDVVNHLWLEDCFQQWTCKSVAEEKYVYFPDTHVLEDLVGETPALREEISRWWDLDLETPAEDVLMEENGFNRNSIIQTPSGDATVGVGQVKIISKATRKAAINASNVLHEVMVPDMNAYKLEQRSSPKRQRHESNEMSANGSTPSTPTGRKRAINDAVLNREQTTDSVTIDQLMDVEDSPMATSHPQKVRGRSSGEKESTQNDSQPIPSTPSKRRRQASSQSLSSAYRVVRYVSSGLNPELTDSQKKQMNKLGAQWTSDIRDCTHLVVDKVSRTPKFICAINMGLQIVTSDWITASIKSGSLREESDFQLHDTEGESKWEFSVFESLSKARKSAATSKNRQVGTLLQGYDIYVTKNTEPSISVLKNIVECADGKVLNTLPLRKLRDASSQSEAKLLVISCEQDKHKCKEYLQYGVPVFDVELILRGCLHQSLDLGDTFKLLINQS</sequence>
<dbReference type="CDD" id="cd18436">
    <property type="entry name" value="BRCT_BRC1_like_rpt2"/>
    <property type="match status" value="1"/>
</dbReference>